<protein>
    <submittedName>
        <fullName evidence="2">Uncharacterized protein</fullName>
    </submittedName>
</protein>
<dbReference type="Proteomes" id="UP000007953">
    <property type="component" value="Chromosome"/>
</dbReference>
<feature type="region of interest" description="Disordered" evidence="1">
    <location>
        <begin position="72"/>
        <end position="103"/>
    </location>
</feature>
<accession>F6G2X2</accession>
<dbReference type="KEGG" id="rsn:RSPO_c02041"/>
<organism evidence="2 3">
    <name type="scientific">Ralstonia solanacearum (strain Po82)</name>
    <dbReference type="NCBI Taxonomy" id="1031711"/>
    <lineage>
        <taxon>Bacteria</taxon>
        <taxon>Pseudomonadati</taxon>
        <taxon>Pseudomonadota</taxon>
        <taxon>Betaproteobacteria</taxon>
        <taxon>Burkholderiales</taxon>
        <taxon>Burkholderiaceae</taxon>
        <taxon>Ralstonia</taxon>
        <taxon>Ralstonia solanacearum species complex</taxon>
    </lineage>
</organism>
<reference evidence="2 3" key="1">
    <citation type="journal article" date="2011" name="J. Bacteriol.">
        <title>Complete genome sequence of the plant pathogen Ralstonia solanacearum strain Po82.</title>
        <authorList>
            <person name="Xu J."/>
            <person name="Zheng H.J."/>
            <person name="Liu L."/>
            <person name="Pan Z.C."/>
            <person name="Prior P."/>
            <person name="Tang B."/>
            <person name="Xu J.S."/>
            <person name="Zhang H."/>
            <person name="Tian Q."/>
            <person name="Zhang L.Q."/>
            <person name="Feng J."/>
        </authorList>
    </citation>
    <scope>NUCLEOTIDE SEQUENCE [LARGE SCALE GENOMIC DNA]</scope>
    <source>
        <strain evidence="2 3">Po82</strain>
    </source>
</reference>
<sequence length="190" mass="20413">MCAAGFGQRLAFEGWHRFSRFLTRLGPCGFAERLEFSRVEQLGWLGGHGRQRHAWITSLEGTTTEHRACCQRGGADGNGEKRTGGGARATATKKPPKPVGGGAAWRNATTSCTIRTFCPGDVPGRTRKRYQADLAAGTVVGNRNGIRISYSSVPTVSEAFVICNRPDVTAGFALRGCETVDQGRTKRAPA</sequence>
<dbReference type="AlphaFoldDB" id="F6G2X2"/>
<dbReference type="HOGENOM" id="CLU_1426933_0_0_4"/>
<gene>
    <name evidence="2" type="ordered locus">RSPO_c02041</name>
</gene>
<proteinExistence type="predicted"/>
<evidence type="ECO:0000256" key="1">
    <source>
        <dbReference type="SAM" id="MobiDB-lite"/>
    </source>
</evidence>
<evidence type="ECO:0000313" key="3">
    <source>
        <dbReference type="Proteomes" id="UP000007953"/>
    </source>
</evidence>
<evidence type="ECO:0000313" key="2">
    <source>
        <dbReference type="EMBL" id="AEG69339.1"/>
    </source>
</evidence>
<dbReference type="EMBL" id="CP002819">
    <property type="protein sequence ID" value="AEG69339.1"/>
    <property type="molecule type" value="Genomic_DNA"/>
</dbReference>
<dbReference type="PATRIC" id="fig|1031711.3.peg.1986"/>
<name>F6G2X2_RALS8</name>